<keyword evidence="6 11" id="KW-0472">Membrane</keyword>
<evidence type="ECO:0000256" key="2">
    <source>
        <dbReference type="ARBA" id="ARBA00022475"/>
    </source>
</evidence>
<dbReference type="GO" id="GO:0048018">
    <property type="term" value="F:receptor ligand activity"/>
    <property type="evidence" value="ECO:0007669"/>
    <property type="project" value="Ensembl"/>
</dbReference>
<organism evidence="13 14">
    <name type="scientific">Sphenodon punctatus</name>
    <name type="common">Tuatara</name>
    <name type="synonym">Hatteria punctata</name>
    <dbReference type="NCBI Taxonomy" id="8508"/>
    <lineage>
        <taxon>Eukaryota</taxon>
        <taxon>Metazoa</taxon>
        <taxon>Chordata</taxon>
        <taxon>Craniata</taxon>
        <taxon>Vertebrata</taxon>
        <taxon>Euteleostomi</taxon>
        <taxon>Lepidosauria</taxon>
        <taxon>Sphenodontia</taxon>
        <taxon>Sphenodontidae</taxon>
        <taxon>Sphenodon</taxon>
    </lineage>
</organism>
<dbReference type="GO" id="GO:0042102">
    <property type="term" value="P:positive regulation of T cell proliferation"/>
    <property type="evidence" value="ECO:0007669"/>
    <property type="project" value="TreeGrafter"/>
</dbReference>
<evidence type="ECO:0000256" key="1">
    <source>
        <dbReference type="ARBA" id="ARBA00004251"/>
    </source>
</evidence>
<evidence type="ECO:0000256" key="5">
    <source>
        <dbReference type="ARBA" id="ARBA00022989"/>
    </source>
</evidence>
<evidence type="ECO:0000256" key="10">
    <source>
        <dbReference type="ARBA" id="ARBA00023319"/>
    </source>
</evidence>
<sequence length="207" mass="23322">MEKGDFSLLLLDISPKDEDTYRCIIQRNSTYFHVIHQDEVKLSIAGNYSQPILGESRENTDPGEERTLTCTSSNGYPEPNIYWINQTDGSFLDSARTEFIPNTDGTYNVSSTLKIKITRDVRIECTIENEQLVQNLTSFYTCDPDTDTKTQIDSKPGAKVASVIAVVILIIVLVILTSWLLKRKSAQLKSYAGVQRIEDGRLDNSYV</sequence>
<dbReference type="Proteomes" id="UP000694392">
    <property type="component" value="Unplaced"/>
</dbReference>
<dbReference type="InterPro" id="IPR036179">
    <property type="entry name" value="Ig-like_dom_sf"/>
</dbReference>
<dbReference type="PANTHER" id="PTHR25466">
    <property type="entry name" value="T-LYMPHOCYTE ACTIVATION ANTIGEN"/>
    <property type="match status" value="1"/>
</dbReference>
<keyword evidence="9" id="KW-0325">Glycoprotein</keyword>
<dbReference type="Pfam" id="PF08205">
    <property type="entry name" value="C2-set_2"/>
    <property type="match status" value="1"/>
</dbReference>
<evidence type="ECO:0000259" key="12">
    <source>
        <dbReference type="PROSITE" id="PS50835"/>
    </source>
</evidence>
<accession>A0A8D0G9W2</accession>
<dbReference type="InterPro" id="IPR051713">
    <property type="entry name" value="T-cell_Activation_Regulation"/>
</dbReference>
<dbReference type="SUPFAM" id="SSF48726">
    <property type="entry name" value="Immunoglobulin"/>
    <property type="match status" value="1"/>
</dbReference>
<evidence type="ECO:0000256" key="4">
    <source>
        <dbReference type="ARBA" id="ARBA00022729"/>
    </source>
</evidence>
<dbReference type="Gene3D" id="2.60.40.10">
    <property type="entry name" value="Immunoglobulins"/>
    <property type="match status" value="2"/>
</dbReference>
<evidence type="ECO:0000256" key="7">
    <source>
        <dbReference type="ARBA" id="ARBA00023157"/>
    </source>
</evidence>
<keyword evidence="7" id="KW-1015">Disulfide bond</keyword>
<keyword evidence="2" id="KW-1003">Cell membrane</keyword>
<dbReference type="GO" id="GO:0042802">
    <property type="term" value="F:identical protein binding"/>
    <property type="evidence" value="ECO:0007669"/>
    <property type="project" value="Ensembl"/>
</dbReference>
<reference evidence="13" key="2">
    <citation type="submission" date="2025-09" db="UniProtKB">
        <authorList>
            <consortium name="Ensembl"/>
        </authorList>
    </citation>
    <scope>IDENTIFICATION</scope>
</reference>
<proteinExistence type="predicted"/>
<dbReference type="Ensembl" id="ENSSPUT00000004243.1">
    <property type="protein sequence ID" value="ENSSPUP00000003991.1"/>
    <property type="gene ID" value="ENSSPUG00000003087.1"/>
</dbReference>
<dbReference type="InterPro" id="IPR007110">
    <property type="entry name" value="Ig-like_dom"/>
</dbReference>
<evidence type="ECO:0000256" key="8">
    <source>
        <dbReference type="ARBA" id="ARBA00023170"/>
    </source>
</evidence>
<dbReference type="GO" id="GO:0071222">
    <property type="term" value="P:cellular response to lipopolysaccharide"/>
    <property type="evidence" value="ECO:0007669"/>
    <property type="project" value="TreeGrafter"/>
</dbReference>
<keyword evidence="5 11" id="KW-1133">Transmembrane helix</keyword>
<dbReference type="GO" id="GO:0009897">
    <property type="term" value="C:external side of plasma membrane"/>
    <property type="evidence" value="ECO:0007669"/>
    <property type="project" value="TreeGrafter"/>
</dbReference>
<dbReference type="PROSITE" id="PS50835">
    <property type="entry name" value="IG_LIKE"/>
    <property type="match status" value="1"/>
</dbReference>
<keyword evidence="14" id="KW-1185">Reference proteome</keyword>
<evidence type="ECO:0000256" key="6">
    <source>
        <dbReference type="ARBA" id="ARBA00023136"/>
    </source>
</evidence>
<protein>
    <submittedName>
        <fullName evidence="13">Inducible T cell costimulator ligand</fullName>
    </submittedName>
</protein>
<dbReference type="GeneTree" id="ENSGT00940000161590"/>
<dbReference type="GO" id="GO:0007166">
    <property type="term" value="P:cell surface receptor signaling pathway"/>
    <property type="evidence" value="ECO:0007669"/>
    <property type="project" value="TreeGrafter"/>
</dbReference>
<evidence type="ECO:0000256" key="9">
    <source>
        <dbReference type="ARBA" id="ARBA00023180"/>
    </source>
</evidence>
<keyword evidence="3 11" id="KW-0812">Transmembrane</keyword>
<dbReference type="InterPro" id="IPR013783">
    <property type="entry name" value="Ig-like_fold"/>
</dbReference>
<comment type="subcellular location">
    <subcellularLocation>
        <location evidence="1">Cell membrane</location>
        <topology evidence="1">Single-pass type I membrane protein</topology>
    </subcellularLocation>
</comment>
<name>A0A8D0G9W2_SPHPU</name>
<dbReference type="GO" id="GO:0061470">
    <property type="term" value="P:T follicular helper cell differentiation"/>
    <property type="evidence" value="ECO:0007669"/>
    <property type="project" value="Ensembl"/>
</dbReference>
<keyword evidence="8" id="KW-0675">Receptor</keyword>
<evidence type="ECO:0000256" key="11">
    <source>
        <dbReference type="SAM" id="Phobius"/>
    </source>
</evidence>
<dbReference type="GO" id="GO:0031295">
    <property type="term" value="P:T cell costimulation"/>
    <property type="evidence" value="ECO:0007669"/>
    <property type="project" value="TreeGrafter"/>
</dbReference>
<dbReference type="AlphaFoldDB" id="A0A8D0G9W2"/>
<dbReference type="GO" id="GO:0042130">
    <property type="term" value="P:negative regulation of T cell proliferation"/>
    <property type="evidence" value="ECO:0007669"/>
    <property type="project" value="TreeGrafter"/>
</dbReference>
<reference evidence="13" key="1">
    <citation type="submission" date="2025-08" db="UniProtKB">
        <authorList>
            <consortium name="Ensembl"/>
        </authorList>
    </citation>
    <scope>IDENTIFICATION</scope>
</reference>
<feature type="domain" description="Ig-like" evidence="12">
    <location>
        <begin position="51"/>
        <end position="137"/>
    </location>
</feature>
<dbReference type="InterPro" id="IPR013162">
    <property type="entry name" value="CD80_C2-set"/>
</dbReference>
<keyword evidence="4" id="KW-0732">Signal</keyword>
<gene>
    <name evidence="13" type="primary">ICOSLG</name>
</gene>
<dbReference type="PANTHER" id="PTHR25466:SF2">
    <property type="entry name" value="T-LYMPHOCYTE ACTIVATION ANTIGEN CD86"/>
    <property type="match status" value="1"/>
</dbReference>
<evidence type="ECO:0000313" key="14">
    <source>
        <dbReference type="Proteomes" id="UP000694392"/>
    </source>
</evidence>
<keyword evidence="10" id="KW-0393">Immunoglobulin domain</keyword>
<feature type="transmembrane region" description="Helical" evidence="11">
    <location>
        <begin position="160"/>
        <end position="181"/>
    </location>
</feature>
<evidence type="ECO:0000256" key="3">
    <source>
        <dbReference type="ARBA" id="ARBA00022692"/>
    </source>
</evidence>
<dbReference type="OMA" id="RIECTIE"/>
<evidence type="ECO:0000313" key="13">
    <source>
        <dbReference type="Ensembl" id="ENSSPUP00000003991.1"/>
    </source>
</evidence>